<feature type="transmembrane region" description="Helical" evidence="2">
    <location>
        <begin position="133"/>
        <end position="157"/>
    </location>
</feature>
<keyword evidence="4" id="KW-1185">Reference proteome</keyword>
<proteinExistence type="predicted"/>
<dbReference type="Proteomes" id="UP000092582">
    <property type="component" value="Chromosome 1"/>
</dbReference>
<accession>A0A1B1BMS0</accession>
<protein>
    <recommendedName>
        <fullName evidence="5">DUF4190 domain-containing protein</fullName>
    </recommendedName>
</protein>
<reference evidence="3 4" key="1">
    <citation type="submission" date="2016-06" db="EMBL/GenBank/DDBJ databases">
        <title>Genome sequencing of Cryobacterium arcticum PAMC 27867.</title>
        <authorList>
            <person name="Lee J."/>
            <person name="Kim O.-S."/>
        </authorList>
    </citation>
    <scope>NUCLEOTIDE SEQUENCE [LARGE SCALE GENOMIC DNA]</scope>
    <source>
        <strain evidence="3 4">PAMC 27867</strain>
    </source>
</reference>
<evidence type="ECO:0000313" key="3">
    <source>
        <dbReference type="EMBL" id="ANP73845.1"/>
    </source>
</evidence>
<dbReference type="AlphaFoldDB" id="A0A1B1BMS0"/>
<evidence type="ECO:0000313" key="4">
    <source>
        <dbReference type="Proteomes" id="UP000092582"/>
    </source>
</evidence>
<keyword evidence="2" id="KW-0472">Membrane</keyword>
<organism evidence="3 4">
    <name type="scientific">Cryobacterium arcticum</name>
    <dbReference type="NCBI Taxonomy" id="670052"/>
    <lineage>
        <taxon>Bacteria</taxon>
        <taxon>Bacillati</taxon>
        <taxon>Actinomycetota</taxon>
        <taxon>Actinomycetes</taxon>
        <taxon>Micrococcales</taxon>
        <taxon>Microbacteriaceae</taxon>
        <taxon>Cryobacterium</taxon>
    </lineage>
</organism>
<dbReference type="OrthoDB" id="5126493at2"/>
<feature type="region of interest" description="Disordered" evidence="1">
    <location>
        <begin position="1"/>
        <end position="87"/>
    </location>
</feature>
<sequence length="199" mass="20737">MPQPGQPDTRAEPQPESAGAQNSTGQAQTRAEARARQAAQGSSAAPATEGLPTGQPVRRPDGPPAGQPAHRPTAQTEARPTGLTRPPVAGELAYESTITAPTEWVPYVYTTAEIQTHPIRRGLSVAAVVCGSLSMLAGIFVVWAVPLALAAVVLALVARFVERRSGGLWILGLVTGLVGILLGVVWLVVITQVLPPYFG</sequence>
<feature type="transmembrane region" description="Helical" evidence="2">
    <location>
        <begin position="169"/>
        <end position="194"/>
    </location>
</feature>
<name>A0A1B1BMS0_9MICO</name>
<dbReference type="EMBL" id="CP016282">
    <property type="protein sequence ID" value="ANP73845.1"/>
    <property type="molecule type" value="Genomic_DNA"/>
</dbReference>
<keyword evidence="2" id="KW-0812">Transmembrane</keyword>
<dbReference type="RefSeq" id="WP_066597539.1">
    <property type="nucleotide sequence ID" value="NZ_CP016282.1"/>
</dbReference>
<evidence type="ECO:0000256" key="2">
    <source>
        <dbReference type="SAM" id="Phobius"/>
    </source>
</evidence>
<dbReference type="KEGG" id="cart:PA27867_2907"/>
<gene>
    <name evidence="3" type="ORF">PA27867_2907</name>
</gene>
<evidence type="ECO:0008006" key="5">
    <source>
        <dbReference type="Google" id="ProtNLM"/>
    </source>
</evidence>
<evidence type="ECO:0000256" key="1">
    <source>
        <dbReference type="SAM" id="MobiDB-lite"/>
    </source>
</evidence>
<keyword evidence="2" id="KW-1133">Transmembrane helix</keyword>
<feature type="compositionally biased region" description="Low complexity" evidence="1">
    <location>
        <begin position="24"/>
        <end position="49"/>
    </location>
</feature>